<proteinExistence type="predicted"/>
<sequence>MYIETSWPRRPGDNARLNSPILKSTSSNCYLRFYYHMKGNHIGSLLVRKRTSYYAGGLSSPLLNVTGAQGDFWYRALVQIQYSQQDFQFVIEGVRGNGYQGDIAIDDVSLTPG</sequence>
<evidence type="ECO:0000259" key="1">
    <source>
        <dbReference type="PROSITE" id="PS50060"/>
    </source>
</evidence>
<accession>A0ABN8QZL5</accession>
<dbReference type="CDD" id="cd06263">
    <property type="entry name" value="MAM"/>
    <property type="match status" value="1"/>
</dbReference>
<dbReference type="InterPro" id="IPR051560">
    <property type="entry name" value="MAM_domain-containing"/>
</dbReference>
<name>A0ABN8QZL5_9CNID</name>
<dbReference type="SMART" id="SM00137">
    <property type="entry name" value="MAM"/>
    <property type="match status" value="1"/>
</dbReference>
<dbReference type="PROSITE" id="PS50060">
    <property type="entry name" value="MAM_2"/>
    <property type="match status" value="1"/>
</dbReference>
<dbReference type="Gene3D" id="2.60.120.200">
    <property type="match status" value="1"/>
</dbReference>
<evidence type="ECO:0000313" key="3">
    <source>
        <dbReference type="Proteomes" id="UP001159427"/>
    </source>
</evidence>
<feature type="domain" description="MAM" evidence="1">
    <location>
        <begin position="1"/>
        <end position="113"/>
    </location>
</feature>
<dbReference type="InterPro" id="IPR000998">
    <property type="entry name" value="MAM_dom"/>
</dbReference>
<gene>
    <name evidence="2" type="ORF">PEVE_00007682</name>
</gene>
<evidence type="ECO:0000313" key="2">
    <source>
        <dbReference type="EMBL" id="CAH3171028.1"/>
    </source>
</evidence>
<protein>
    <recommendedName>
        <fullName evidence="1">MAM domain-containing protein</fullName>
    </recommendedName>
</protein>
<dbReference type="PANTHER" id="PTHR23282:SF101">
    <property type="entry name" value="MAM DOMAIN-CONTAINING PROTEIN"/>
    <property type="match status" value="1"/>
</dbReference>
<dbReference type="Pfam" id="PF00629">
    <property type="entry name" value="MAM"/>
    <property type="match status" value="1"/>
</dbReference>
<dbReference type="InterPro" id="IPR013320">
    <property type="entry name" value="ConA-like_dom_sf"/>
</dbReference>
<comment type="caution">
    <text evidence="2">The sequence shown here is derived from an EMBL/GenBank/DDBJ whole genome shotgun (WGS) entry which is preliminary data.</text>
</comment>
<feature type="non-terminal residue" evidence="2">
    <location>
        <position position="113"/>
    </location>
</feature>
<dbReference type="Proteomes" id="UP001159427">
    <property type="component" value="Unassembled WGS sequence"/>
</dbReference>
<dbReference type="SUPFAM" id="SSF49899">
    <property type="entry name" value="Concanavalin A-like lectins/glucanases"/>
    <property type="match status" value="1"/>
</dbReference>
<dbReference type="EMBL" id="CALNXI010001510">
    <property type="protein sequence ID" value="CAH3171028.1"/>
    <property type="molecule type" value="Genomic_DNA"/>
</dbReference>
<keyword evidence="3" id="KW-1185">Reference proteome</keyword>
<dbReference type="PANTHER" id="PTHR23282">
    <property type="entry name" value="APICAL ENDOSOMAL GLYCOPROTEIN PRECURSOR"/>
    <property type="match status" value="1"/>
</dbReference>
<organism evidence="2 3">
    <name type="scientific">Porites evermanni</name>
    <dbReference type="NCBI Taxonomy" id="104178"/>
    <lineage>
        <taxon>Eukaryota</taxon>
        <taxon>Metazoa</taxon>
        <taxon>Cnidaria</taxon>
        <taxon>Anthozoa</taxon>
        <taxon>Hexacorallia</taxon>
        <taxon>Scleractinia</taxon>
        <taxon>Fungiina</taxon>
        <taxon>Poritidae</taxon>
        <taxon>Porites</taxon>
    </lineage>
</organism>
<reference evidence="2 3" key="1">
    <citation type="submission" date="2022-05" db="EMBL/GenBank/DDBJ databases">
        <authorList>
            <consortium name="Genoscope - CEA"/>
            <person name="William W."/>
        </authorList>
    </citation>
    <scope>NUCLEOTIDE SEQUENCE [LARGE SCALE GENOMIC DNA]</scope>
</reference>